<dbReference type="AlphaFoldDB" id="A0AAD4M6K6"/>
<accession>A0AAD4M6K6</accession>
<evidence type="ECO:0000256" key="5">
    <source>
        <dbReference type="ARBA" id="ARBA00022603"/>
    </source>
</evidence>
<feature type="region of interest" description="Disordered" evidence="10">
    <location>
        <begin position="10"/>
        <end position="29"/>
    </location>
</feature>
<dbReference type="InterPro" id="IPR016651">
    <property type="entry name" value="LCMT1"/>
</dbReference>
<dbReference type="InterPro" id="IPR029063">
    <property type="entry name" value="SAM-dependent_MTases_sf"/>
</dbReference>
<dbReference type="Pfam" id="PF04072">
    <property type="entry name" value="LCM"/>
    <property type="match status" value="1"/>
</dbReference>
<dbReference type="SUPFAM" id="SSF53335">
    <property type="entry name" value="S-adenosyl-L-methionine-dependent methyltransferases"/>
    <property type="match status" value="1"/>
</dbReference>
<dbReference type="Gene3D" id="3.40.50.150">
    <property type="entry name" value="Vaccinia Virus protein VP39"/>
    <property type="match status" value="2"/>
</dbReference>
<keyword evidence="7 8" id="KW-0949">S-adenosyl-L-methionine</keyword>
<dbReference type="GO" id="GO:0018423">
    <property type="term" value="F:protein C-terminal leucine carboxyl O-methyltransferase activity"/>
    <property type="evidence" value="ECO:0007669"/>
    <property type="project" value="UniProtKB-EC"/>
</dbReference>
<evidence type="ECO:0000313" key="11">
    <source>
        <dbReference type="EMBL" id="KAI0302330.1"/>
    </source>
</evidence>
<dbReference type="Proteomes" id="UP001203297">
    <property type="component" value="Unassembled WGS sequence"/>
</dbReference>
<comment type="catalytic activity">
    <reaction evidence="1 8">
        <text>[phosphatase 2A protein]-C-terminal L-leucine + S-adenosyl-L-methionine = [phosphatase 2A protein]-C-terminal L-leucine methyl ester + S-adenosyl-L-homocysteine</text>
        <dbReference type="Rhea" id="RHEA:48544"/>
        <dbReference type="Rhea" id="RHEA-COMP:12134"/>
        <dbReference type="Rhea" id="RHEA-COMP:12135"/>
        <dbReference type="ChEBI" id="CHEBI:57856"/>
        <dbReference type="ChEBI" id="CHEBI:59789"/>
        <dbReference type="ChEBI" id="CHEBI:90516"/>
        <dbReference type="ChEBI" id="CHEBI:90517"/>
        <dbReference type="EC" id="2.1.1.233"/>
    </reaction>
</comment>
<dbReference type="EC" id="2.1.1.233" evidence="3 8"/>
<evidence type="ECO:0000256" key="2">
    <source>
        <dbReference type="ARBA" id="ARBA00010703"/>
    </source>
</evidence>
<comment type="function">
    <text evidence="8">Methylates the carboxyl group of the C-terminal leucine residue of protein phosphatase 2A catalytic subunits to form alpha-leucine ester residues.</text>
</comment>
<comment type="caution">
    <text evidence="11">The sequence shown here is derived from an EMBL/GenBank/DDBJ whole genome shotgun (WGS) entry which is preliminary data.</text>
</comment>
<evidence type="ECO:0000256" key="1">
    <source>
        <dbReference type="ARBA" id="ARBA00000724"/>
    </source>
</evidence>
<reference evidence="11" key="1">
    <citation type="journal article" date="2022" name="New Phytol.">
        <title>Evolutionary transition to the ectomycorrhizal habit in the genomes of a hyperdiverse lineage of mushroom-forming fungi.</title>
        <authorList>
            <person name="Looney B."/>
            <person name="Miyauchi S."/>
            <person name="Morin E."/>
            <person name="Drula E."/>
            <person name="Courty P.E."/>
            <person name="Kohler A."/>
            <person name="Kuo A."/>
            <person name="LaButti K."/>
            <person name="Pangilinan J."/>
            <person name="Lipzen A."/>
            <person name="Riley R."/>
            <person name="Andreopoulos W."/>
            <person name="He G."/>
            <person name="Johnson J."/>
            <person name="Nolan M."/>
            <person name="Tritt A."/>
            <person name="Barry K.W."/>
            <person name="Grigoriev I.V."/>
            <person name="Nagy L.G."/>
            <person name="Hibbett D."/>
            <person name="Henrissat B."/>
            <person name="Matheny P.B."/>
            <person name="Labbe J."/>
            <person name="Martin F.M."/>
        </authorList>
    </citation>
    <scope>NUCLEOTIDE SEQUENCE</scope>
    <source>
        <strain evidence="11">BPL690</strain>
    </source>
</reference>
<dbReference type="PANTHER" id="PTHR13600">
    <property type="entry name" value="LEUCINE CARBOXYL METHYLTRANSFERASE"/>
    <property type="match status" value="1"/>
</dbReference>
<evidence type="ECO:0000256" key="10">
    <source>
        <dbReference type="SAM" id="MobiDB-lite"/>
    </source>
</evidence>
<dbReference type="GO" id="GO:0032259">
    <property type="term" value="P:methylation"/>
    <property type="evidence" value="ECO:0007669"/>
    <property type="project" value="UniProtKB-KW"/>
</dbReference>
<feature type="binding site" evidence="9">
    <location>
        <position position="77"/>
    </location>
    <ligand>
        <name>S-adenosyl-L-methionine</name>
        <dbReference type="ChEBI" id="CHEBI:59789"/>
    </ligand>
</feature>
<dbReference type="PANTHER" id="PTHR13600:SF21">
    <property type="entry name" value="LEUCINE CARBOXYL METHYLTRANSFERASE 1"/>
    <property type="match status" value="1"/>
</dbReference>
<gene>
    <name evidence="11" type="ORF">B0F90DRAFT_1816541</name>
</gene>
<keyword evidence="6 8" id="KW-0808">Transferase</keyword>
<evidence type="ECO:0000256" key="9">
    <source>
        <dbReference type="PIRSR" id="PIRSR016305-1"/>
    </source>
</evidence>
<organism evidence="11 12">
    <name type="scientific">Multifurca ochricompacta</name>
    <dbReference type="NCBI Taxonomy" id="376703"/>
    <lineage>
        <taxon>Eukaryota</taxon>
        <taxon>Fungi</taxon>
        <taxon>Dikarya</taxon>
        <taxon>Basidiomycota</taxon>
        <taxon>Agaricomycotina</taxon>
        <taxon>Agaricomycetes</taxon>
        <taxon>Russulales</taxon>
        <taxon>Russulaceae</taxon>
        <taxon>Multifurca</taxon>
    </lineage>
</organism>
<name>A0AAD4M6K6_9AGAM</name>
<keyword evidence="5 8" id="KW-0489">Methyltransferase</keyword>
<protein>
    <recommendedName>
        <fullName evidence="4 8">Leucine carboxyl methyltransferase 1</fullName>
        <ecNumber evidence="3 8">2.1.1.233</ecNumber>
    </recommendedName>
</protein>
<evidence type="ECO:0000256" key="4">
    <source>
        <dbReference type="ARBA" id="ARBA00017497"/>
    </source>
</evidence>
<proteinExistence type="inferred from homology"/>
<feature type="binding site" evidence="9">
    <location>
        <position position="103"/>
    </location>
    <ligand>
        <name>S-adenosyl-L-methionine</name>
        <dbReference type="ChEBI" id="CHEBI:59789"/>
    </ligand>
</feature>
<evidence type="ECO:0000256" key="8">
    <source>
        <dbReference type="PIRNR" id="PIRNR016305"/>
    </source>
</evidence>
<evidence type="ECO:0000313" key="12">
    <source>
        <dbReference type="Proteomes" id="UP001203297"/>
    </source>
</evidence>
<evidence type="ECO:0000256" key="7">
    <source>
        <dbReference type="ARBA" id="ARBA00022691"/>
    </source>
</evidence>
<dbReference type="EMBL" id="WTXG01000011">
    <property type="protein sequence ID" value="KAI0302330.1"/>
    <property type="molecule type" value="Genomic_DNA"/>
</dbReference>
<dbReference type="InterPro" id="IPR007213">
    <property type="entry name" value="Ppm1/Ppm2/Tcmp"/>
</dbReference>
<evidence type="ECO:0000256" key="3">
    <source>
        <dbReference type="ARBA" id="ARBA00012834"/>
    </source>
</evidence>
<comment type="similarity">
    <text evidence="2 8">Belongs to the methyltransferase superfamily. LCMT family.</text>
</comment>
<evidence type="ECO:0000256" key="6">
    <source>
        <dbReference type="ARBA" id="ARBA00022679"/>
    </source>
</evidence>
<dbReference type="PIRSF" id="PIRSF016305">
    <property type="entry name" value="LCM_mtfrase"/>
    <property type="match status" value="1"/>
</dbReference>
<keyword evidence="12" id="KW-1185">Reference proteome</keyword>
<sequence>MFNFDSSFLNNNNNNDNDNRNTDPDAPIRATDNDAAIARLSAVKKGYLSDPYIVTLIPRAHLQQPRPPLINIGTYLRARGIDDLLDNWFSFSGEHKVQIVSFGAGSDTRFWRLINGPRATQLQRYIEFDFAENTSRKVMSIRKGKVLSAALGNGDAVFVGGGGTTLRSPVYNLFPVDLRSPPACVLAYMSPSASSALIRWFVDYFTVPGGGPLAGVVYEMFKLDDAFGRVMLNNLRSRNVSLPGAEPFPSLASLSRRFLSLGFTTAEALTLREIRRKYIEPQELQRLSQLELLDEVEELELVLDHYAISWGLKVPQNWLHNGSDAWGWFRKTR</sequence>